<feature type="chain" id="PRO_5039953567" evidence="2">
    <location>
        <begin position="20"/>
        <end position="266"/>
    </location>
</feature>
<accession>A0A9J6BNI9</accession>
<keyword evidence="1" id="KW-0472">Membrane</keyword>
<keyword evidence="1" id="KW-0812">Transmembrane</keyword>
<keyword evidence="1" id="KW-1133">Transmembrane helix</keyword>
<reference evidence="3" key="1">
    <citation type="submission" date="2021-03" db="EMBL/GenBank/DDBJ databases">
        <title>Chromosome level genome of the anhydrobiotic midge Polypedilum vanderplanki.</title>
        <authorList>
            <person name="Yoshida Y."/>
            <person name="Kikawada T."/>
            <person name="Gusev O."/>
        </authorList>
    </citation>
    <scope>NUCLEOTIDE SEQUENCE</scope>
    <source>
        <strain evidence="3">NIAS01</strain>
        <tissue evidence="3">Whole body or cell culture</tissue>
    </source>
</reference>
<dbReference type="Proteomes" id="UP001107558">
    <property type="component" value="Chromosome 3"/>
</dbReference>
<comment type="caution">
    <text evidence="3">The sequence shown here is derived from an EMBL/GenBank/DDBJ whole genome shotgun (WGS) entry which is preliminary data.</text>
</comment>
<keyword evidence="4" id="KW-1185">Reference proteome</keyword>
<gene>
    <name evidence="3" type="ORF">PVAND_001478</name>
</gene>
<evidence type="ECO:0000313" key="3">
    <source>
        <dbReference type="EMBL" id="KAG5671272.1"/>
    </source>
</evidence>
<dbReference type="AlphaFoldDB" id="A0A9J6BNI9"/>
<protein>
    <submittedName>
        <fullName evidence="3">Uncharacterized protein</fullName>
    </submittedName>
</protein>
<evidence type="ECO:0000256" key="2">
    <source>
        <dbReference type="SAM" id="SignalP"/>
    </source>
</evidence>
<name>A0A9J6BNI9_POLVA</name>
<feature type="signal peptide" evidence="2">
    <location>
        <begin position="1"/>
        <end position="19"/>
    </location>
</feature>
<feature type="transmembrane region" description="Helical" evidence="1">
    <location>
        <begin position="234"/>
        <end position="254"/>
    </location>
</feature>
<proteinExistence type="predicted"/>
<sequence length="266" mass="31252">MFSIKSFVIIFSILHFVASISPSVFCNDTIYSRRFREALKNKIYQNNSVYLVTNLAILDSESATKDYEKKLIELQEIEIGPMKIVQDHSNLTSIVIHLEESSKFYEYFNENLKKSKIENFKVNLRIKEHCLDSFSNVKKFQLLSTSNNTGCSLLMLACHVKKTDIEGKYKIKKEILIVTKNEEELTKNEILKCFKRNFKFKNLIYKEFDVDGLCICDHLEFFLNDCKQNFDGNFWTFIGVIVIIFLILFFLIIIEIHSRLIQTDEE</sequence>
<dbReference type="EMBL" id="JADBJN010000003">
    <property type="protein sequence ID" value="KAG5671272.1"/>
    <property type="molecule type" value="Genomic_DNA"/>
</dbReference>
<keyword evidence="2" id="KW-0732">Signal</keyword>
<evidence type="ECO:0000313" key="4">
    <source>
        <dbReference type="Proteomes" id="UP001107558"/>
    </source>
</evidence>
<organism evidence="3 4">
    <name type="scientific">Polypedilum vanderplanki</name>
    <name type="common">Sleeping chironomid midge</name>
    <dbReference type="NCBI Taxonomy" id="319348"/>
    <lineage>
        <taxon>Eukaryota</taxon>
        <taxon>Metazoa</taxon>
        <taxon>Ecdysozoa</taxon>
        <taxon>Arthropoda</taxon>
        <taxon>Hexapoda</taxon>
        <taxon>Insecta</taxon>
        <taxon>Pterygota</taxon>
        <taxon>Neoptera</taxon>
        <taxon>Endopterygota</taxon>
        <taxon>Diptera</taxon>
        <taxon>Nematocera</taxon>
        <taxon>Chironomoidea</taxon>
        <taxon>Chironomidae</taxon>
        <taxon>Chironominae</taxon>
        <taxon>Polypedilum</taxon>
        <taxon>Polypedilum</taxon>
    </lineage>
</organism>
<evidence type="ECO:0000256" key="1">
    <source>
        <dbReference type="SAM" id="Phobius"/>
    </source>
</evidence>